<sequence>MGRAGTVFAALTGAMLLVPAWQGHAVAEPVTIRSEYSVTLIGFPVAYASFVTVIDGRSYEITGEMRTSALSDIISKARGEASVTGKLTKDRLLASNFRVAYSTDKRAHRIGIKFDGGGNVTSATNFPKPKKASADWVPVSAADLRAVLDPLSGMVFPAGSKVCPRSLPIFDGQSRVTLHLTPKGVRPFRTKGFAGDAIVCAIRFDPKSGYRTGSSGIRYLRELKTMEVWYAKHEPGGFYAPVYAKVPTKIGQVIVAATRFGG</sequence>
<evidence type="ECO:0000313" key="2">
    <source>
        <dbReference type="Proteomes" id="UP001081283"/>
    </source>
</evidence>
<dbReference type="EMBL" id="JAOVZQ010000001">
    <property type="protein sequence ID" value="MCY0092499.1"/>
    <property type="molecule type" value="Genomic_DNA"/>
</dbReference>
<gene>
    <name evidence="1" type="ORF">OEG82_00335</name>
</gene>
<dbReference type="Proteomes" id="UP001081283">
    <property type="component" value="Unassembled WGS sequence"/>
</dbReference>
<evidence type="ECO:0000313" key="1">
    <source>
        <dbReference type="EMBL" id="MCY0092499.1"/>
    </source>
</evidence>
<keyword evidence="2" id="KW-1185">Reference proteome</keyword>
<accession>A0ABT3Y9E2</accession>
<dbReference type="RefSeq" id="WP_267610486.1">
    <property type="nucleotide sequence ID" value="NZ_JAOVZQ010000001.1"/>
</dbReference>
<proteinExistence type="predicted"/>
<name>A0ABT3Y9E2_9HYPH</name>
<dbReference type="Pfam" id="PF11306">
    <property type="entry name" value="DUF3108"/>
    <property type="match status" value="1"/>
</dbReference>
<protein>
    <submittedName>
        <fullName evidence="1">DUF3108 domain-containing protein</fullName>
    </submittedName>
</protein>
<comment type="caution">
    <text evidence="1">The sequence shown here is derived from an EMBL/GenBank/DDBJ whole genome shotgun (WGS) entry which is preliminary data.</text>
</comment>
<organism evidence="1 2">
    <name type="scientific">Hoeflea ulvae</name>
    <dbReference type="NCBI Taxonomy" id="2983764"/>
    <lineage>
        <taxon>Bacteria</taxon>
        <taxon>Pseudomonadati</taxon>
        <taxon>Pseudomonadota</taxon>
        <taxon>Alphaproteobacteria</taxon>
        <taxon>Hyphomicrobiales</taxon>
        <taxon>Rhizobiaceae</taxon>
        <taxon>Hoeflea</taxon>
    </lineage>
</organism>
<dbReference type="InterPro" id="IPR021457">
    <property type="entry name" value="DUF3108"/>
</dbReference>
<reference evidence="1" key="1">
    <citation type="submission" date="2022-10" db="EMBL/GenBank/DDBJ databases">
        <title>Hoeflea sp. J2-29, isolated from marine algae.</title>
        <authorList>
            <person name="Kristyanto S."/>
            <person name="Kim J.M."/>
            <person name="Jeon C.O."/>
        </authorList>
    </citation>
    <scope>NUCLEOTIDE SEQUENCE</scope>
    <source>
        <strain evidence="1">J2-29</strain>
    </source>
</reference>